<dbReference type="GO" id="GO:0016460">
    <property type="term" value="C:myosin II complex"/>
    <property type="evidence" value="ECO:0007669"/>
    <property type="project" value="TreeGrafter"/>
</dbReference>
<organism evidence="7 8">
    <name type="scientific">Stentor coeruleus</name>
    <dbReference type="NCBI Taxonomy" id="5963"/>
    <lineage>
        <taxon>Eukaryota</taxon>
        <taxon>Sar</taxon>
        <taxon>Alveolata</taxon>
        <taxon>Ciliophora</taxon>
        <taxon>Postciliodesmatophora</taxon>
        <taxon>Heterotrichea</taxon>
        <taxon>Heterotrichida</taxon>
        <taxon>Stentoridae</taxon>
        <taxon>Stentor</taxon>
    </lineage>
</organism>
<dbReference type="InterPro" id="IPR050230">
    <property type="entry name" value="CALM/Myosin/TropC-like"/>
</dbReference>
<keyword evidence="3" id="KW-0677">Repeat</keyword>
<comment type="caution">
    <text evidence="7">The sequence shown here is derived from an EMBL/GenBank/DDBJ whole genome shotgun (WGS) entry which is preliminary data.</text>
</comment>
<dbReference type="FunFam" id="1.10.238.10:FF:000003">
    <property type="entry name" value="Calmodulin A"/>
    <property type="match status" value="1"/>
</dbReference>
<evidence type="ECO:0000259" key="6">
    <source>
        <dbReference type="PROSITE" id="PS50222"/>
    </source>
</evidence>
<name>A0A1R2D072_9CILI</name>
<evidence type="ECO:0000256" key="3">
    <source>
        <dbReference type="ARBA" id="ARBA00022737"/>
    </source>
</evidence>
<dbReference type="EMBL" id="MPUH01000023">
    <property type="protein sequence ID" value="OMJ94633.1"/>
    <property type="molecule type" value="Genomic_DNA"/>
</dbReference>
<reference evidence="7 8" key="1">
    <citation type="submission" date="2016-11" db="EMBL/GenBank/DDBJ databases">
        <title>The macronuclear genome of Stentor coeruleus: a giant cell with tiny introns.</title>
        <authorList>
            <person name="Slabodnick M."/>
            <person name="Ruby J.G."/>
            <person name="Reiff S.B."/>
            <person name="Swart E.C."/>
            <person name="Gosai S."/>
            <person name="Prabakaran S."/>
            <person name="Witkowska E."/>
            <person name="Larue G.E."/>
            <person name="Fisher S."/>
            <person name="Freeman R.M."/>
            <person name="Gunawardena J."/>
            <person name="Chu W."/>
            <person name="Stover N.A."/>
            <person name="Gregory B.D."/>
            <person name="Nowacki M."/>
            <person name="Derisi J."/>
            <person name="Roy S.W."/>
            <person name="Marshall W.F."/>
            <person name="Sood P."/>
        </authorList>
    </citation>
    <scope>NUCLEOTIDE SEQUENCE [LARGE SCALE GENOMIC DNA]</scope>
    <source>
        <strain evidence="7">WM001</strain>
    </source>
</reference>
<accession>A0A1R2D072</accession>
<evidence type="ECO:0000256" key="4">
    <source>
        <dbReference type="ARBA" id="ARBA00022837"/>
    </source>
</evidence>
<feature type="domain" description="EF-hand" evidence="6">
    <location>
        <begin position="108"/>
        <end position="142"/>
    </location>
</feature>
<dbReference type="Pfam" id="PF13499">
    <property type="entry name" value="EF-hand_7"/>
    <property type="match status" value="1"/>
</dbReference>
<dbReference type="PANTHER" id="PTHR23048">
    <property type="entry name" value="MYOSIN LIGHT CHAIN 1, 3"/>
    <property type="match status" value="1"/>
</dbReference>
<dbReference type="PROSITE" id="PS50222">
    <property type="entry name" value="EF_HAND_2"/>
    <property type="match status" value="2"/>
</dbReference>
<dbReference type="Proteomes" id="UP000187209">
    <property type="component" value="Unassembled WGS sequence"/>
</dbReference>
<keyword evidence="4" id="KW-0106">Calcium</keyword>
<evidence type="ECO:0000313" key="8">
    <source>
        <dbReference type="Proteomes" id="UP000187209"/>
    </source>
</evidence>
<keyword evidence="5" id="KW-0007">Acetylation</keyword>
<dbReference type="SMART" id="SM00054">
    <property type="entry name" value="EFh"/>
    <property type="match status" value="3"/>
</dbReference>
<evidence type="ECO:0000256" key="1">
    <source>
        <dbReference type="ARBA" id="ARBA00020786"/>
    </source>
</evidence>
<evidence type="ECO:0000256" key="5">
    <source>
        <dbReference type="ARBA" id="ARBA00022990"/>
    </source>
</evidence>
<protein>
    <recommendedName>
        <fullName evidence="1">Calmodulin</fullName>
    </recommendedName>
</protein>
<dbReference type="OrthoDB" id="270584at2759"/>
<feature type="domain" description="EF-hand" evidence="6">
    <location>
        <begin position="72"/>
        <end position="107"/>
    </location>
</feature>
<dbReference type="AlphaFoldDB" id="A0A1R2D072"/>
<evidence type="ECO:0000313" key="7">
    <source>
        <dbReference type="EMBL" id="OMJ94633.1"/>
    </source>
</evidence>
<keyword evidence="2" id="KW-0479">Metal-binding</keyword>
<dbReference type="CDD" id="cd00051">
    <property type="entry name" value="EFh"/>
    <property type="match status" value="1"/>
</dbReference>
<dbReference type="SUPFAM" id="SSF47473">
    <property type="entry name" value="EF-hand"/>
    <property type="match status" value="1"/>
</dbReference>
<dbReference type="InterPro" id="IPR011992">
    <property type="entry name" value="EF-hand-dom_pair"/>
</dbReference>
<gene>
    <name evidence="7" type="ORF">SteCoe_2123</name>
</gene>
<dbReference type="GO" id="GO:0005509">
    <property type="term" value="F:calcium ion binding"/>
    <property type="evidence" value="ECO:0007669"/>
    <property type="project" value="InterPro"/>
</dbReference>
<evidence type="ECO:0000256" key="2">
    <source>
        <dbReference type="ARBA" id="ARBA00022723"/>
    </source>
</evidence>
<keyword evidence="8" id="KW-1185">Reference proteome</keyword>
<dbReference type="PANTHER" id="PTHR23048:SF0">
    <property type="entry name" value="CALMODULIN LIKE 3"/>
    <property type="match status" value="1"/>
</dbReference>
<dbReference type="InterPro" id="IPR002048">
    <property type="entry name" value="EF_hand_dom"/>
</dbReference>
<sequence>MQDLRDVIAIYGNQAAENIPKDSLGSALRALKLNPLQREIDDFIITFDKEGTGVLTLEQLAIIYSRKKKDSDTLDQLLAAFRLLDREGSGMIGVPEFRYYMSRMGELMPEPDVDDMIKVADADNSGKINIEKFGKYLMGIKD</sequence>
<dbReference type="Gene3D" id="1.10.238.10">
    <property type="entry name" value="EF-hand"/>
    <property type="match status" value="1"/>
</dbReference>
<proteinExistence type="predicted"/>